<keyword evidence="5" id="KW-1185">Reference proteome</keyword>
<dbReference type="RefSeq" id="WP_379583284.1">
    <property type="nucleotide sequence ID" value="NZ_JBHSQW010000010.1"/>
</dbReference>
<comment type="caution">
    <text evidence="4">The sequence shown here is derived from an EMBL/GenBank/DDBJ whole genome shotgun (WGS) entry which is preliminary data.</text>
</comment>
<feature type="compositionally biased region" description="Gly residues" evidence="2">
    <location>
        <begin position="207"/>
        <end position="216"/>
    </location>
</feature>
<name>A0ABW1IZB7_9PSEU</name>
<dbReference type="EMBL" id="JBHSQW010000010">
    <property type="protein sequence ID" value="MFC5993564.1"/>
    <property type="molecule type" value="Genomic_DNA"/>
</dbReference>
<evidence type="ECO:0000256" key="1">
    <source>
        <dbReference type="SAM" id="Coils"/>
    </source>
</evidence>
<feature type="chain" id="PRO_5045457230" description="Chromosome partition protein Smc" evidence="3">
    <location>
        <begin position="26"/>
        <end position="843"/>
    </location>
</feature>
<feature type="coiled-coil region" evidence="1">
    <location>
        <begin position="670"/>
        <end position="728"/>
    </location>
</feature>
<organism evidence="4 5">
    <name type="scientific">Pseudonocardia hispaniensis</name>
    <dbReference type="NCBI Taxonomy" id="904933"/>
    <lineage>
        <taxon>Bacteria</taxon>
        <taxon>Bacillati</taxon>
        <taxon>Actinomycetota</taxon>
        <taxon>Actinomycetes</taxon>
        <taxon>Pseudonocardiales</taxon>
        <taxon>Pseudonocardiaceae</taxon>
        <taxon>Pseudonocardia</taxon>
    </lineage>
</organism>
<evidence type="ECO:0000313" key="4">
    <source>
        <dbReference type="EMBL" id="MFC5993564.1"/>
    </source>
</evidence>
<proteinExistence type="predicted"/>
<protein>
    <recommendedName>
        <fullName evidence="6">Chromosome partition protein Smc</fullName>
    </recommendedName>
</protein>
<gene>
    <name evidence="4" type="ORF">ACFQE5_04955</name>
</gene>
<feature type="signal peptide" evidence="3">
    <location>
        <begin position="1"/>
        <end position="25"/>
    </location>
</feature>
<evidence type="ECO:0000256" key="3">
    <source>
        <dbReference type="SAM" id="SignalP"/>
    </source>
</evidence>
<accession>A0ABW1IZB7</accession>
<evidence type="ECO:0000313" key="5">
    <source>
        <dbReference type="Proteomes" id="UP001596302"/>
    </source>
</evidence>
<feature type="region of interest" description="Disordered" evidence="2">
    <location>
        <begin position="191"/>
        <end position="230"/>
    </location>
</feature>
<sequence>MRPLHLLVMAAALAAALLAAVPASAQPEPPDPVLSGTCADHAPAGWAVIEARAIDRGLICNYRMERSVGGVDQVSGTAVTVEYYCTPAQGQRAFEVKTHDRGDIETQRTPTRVVIEEGPGARNPDNLQSGGVFSEFFPDVVDGFALFEKAWVAFNPQVVATIVVLTDEGETLDAAARFGVDDVEPVARRLADANRPDSPDCPIPGSAAGGGTGGDAPTGAPGSPGSAVAPRGGAGDLVIPVLAAAGLTAVVIIAGRTVRKRLRLKPPRQYPGGRSNPWDPAEDEQRARWARDRTVWDPQTLSWRDPRASDFETIPERPPPVERQIPEDRVPTKCLRAYTRYSTTQAKAVELARQIEAARIRLTQADRRFGANILRANAQLGIDVGAAVAGISLATVDAARVALRPKGGRIGSVAAVSEEALGQLRARVKDLKDELGAARSRLARSQQEAQLVPPPPPGAARAAADAASEVADLTKQLAGLGEPTELLARQAAQRAEAMRLRTQLTDVERAWKERAWKGGRGAELREAIEEVGEELAAAKAGKVVAPDWDESGFRRIVGEVLDAKAEGQLTGAEAGRIRAEALRGKYVDAPAGDRALRNRVRELTARRKELEAIEKAELATVMEAPLTPVEQKLVQPEAGRIQQRLHELAAAEDRLDGQIYEARRATAAPRERLEGQLAAAKARHRAALADQEQATRARMRARKDAGVVRELERQLAAKEAELTQISGALAALAKGRSPGALPAVTLGALLAAVSPAAAATVLVGLAAAKAADALGIGPQSPEEIWRIILRNKGQLLVLEQELTGLETSYTRLVRRLPRAADELSRCMSAADTPVDPHPPTPAP</sequence>
<dbReference type="Proteomes" id="UP001596302">
    <property type="component" value="Unassembled WGS sequence"/>
</dbReference>
<evidence type="ECO:0008006" key="6">
    <source>
        <dbReference type="Google" id="ProtNLM"/>
    </source>
</evidence>
<keyword evidence="1" id="KW-0175">Coiled coil</keyword>
<feature type="compositionally biased region" description="Low complexity" evidence="2">
    <location>
        <begin position="217"/>
        <end position="230"/>
    </location>
</feature>
<keyword evidence="3" id="KW-0732">Signal</keyword>
<evidence type="ECO:0000256" key="2">
    <source>
        <dbReference type="SAM" id="MobiDB-lite"/>
    </source>
</evidence>
<reference evidence="5" key="1">
    <citation type="journal article" date="2019" name="Int. J. Syst. Evol. Microbiol.">
        <title>The Global Catalogue of Microorganisms (GCM) 10K type strain sequencing project: providing services to taxonomists for standard genome sequencing and annotation.</title>
        <authorList>
            <consortium name="The Broad Institute Genomics Platform"/>
            <consortium name="The Broad Institute Genome Sequencing Center for Infectious Disease"/>
            <person name="Wu L."/>
            <person name="Ma J."/>
        </authorList>
    </citation>
    <scope>NUCLEOTIDE SEQUENCE [LARGE SCALE GENOMIC DNA]</scope>
    <source>
        <strain evidence="5">CCM 8391</strain>
    </source>
</reference>
<feature type="coiled-coil region" evidence="1">
    <location>
        <begin position="414"/>
        <end position="448"/>
    </location>
</feature>